<dbReference type="CDD" id="cd00475">
    <property type="entry name" value="Cis_IPPS"/>
    <property type="match status" value="1"/>
</dbReference>
<protein>
    <recommendedName>
        <fullName evidence="3">Alkyl transferase</fullName>
        <ecNumber evidence="3">2.5.1.-</ecNumber>
    </recommendedName>
</protein>
<comment type="similarity">
    <text evidence="3">Belongs to the UPP synthase family.</text>
</comment>
<comment type="cofactor">
    <cofactor evidence="1">
        <name>Mg(2+)</name>
        <dbReference type="ChEBI" id="CHEBI:18420"/>
    </cofactor>
</comment>
<organism evidence="4 5">
    <name type="scientific">Vanilla planifolia</name>
    <name type="common">Vanilla</name>
    <dbReference type="NCBI Taxonomy" id="51239"/>
    <lineage>
        <taxon>Eukaryota</taxon>
        <taxon>Viridiplantae</taxon>
        <taxon>Streptophyta</taxon>
        <taxon>Embryophyta</taxon>
        <taxon>Tracheophyta</taxon>
        <taxon>Spermatophyta</taxon>
        <taxon>Magnoliopsida</taxon>
        <taxon>Liliopsida</taxon>
        <taxon>Asparagales</taxon>
        <taxon>Orchidaceae</taxon>
        <taxon>Vanilloideae</taxon>
        <taxon>Vanilleae</taxon>
        <taxon>Vanilla</taxon>
    </lineage>
</organism>
<dbReference type="EC" id="2.5.1.-" evidence="3"/>
<dbReference type="Gene3D" id="3.40.1180.10">
    <property type="entry name" value="Decaprenyl diphosphate synthase-like"/>
    <property type="match status" value="1"/>
</dbReference>
<dbReference type="PANTHER" id="PTHR10291:SF0">
    <property type="entry name" value="DEHYDRODOLICHYL DIPHOSPHATE SYNTHASE 2"/>
    <property type="match status" value="1"/>
</dbReference>
<dbReference type="OrthoDB" id="76445at2759"/>
<dbReference type="HAMAP" id="MF_01139">
    <property type="entry name" value="ISPT"/>
    <property type="match status" value="1"/>
</dbReference>
<dbReference type="Proteomes" id="UP000636800">
    <property type="component" value="Chromosome 5"/>
</dbReference>
<name>A0A835R8E6_VANPL</name>
<reference evidence="4 5" key="1">
    <citation type="journal article" date="2020" name="Nat. Food">
        <title>A phased Vanilla planifolia genome enables genetic improvement of flavour and production.</title>
        <authorList>
            <person name="Hasing T."/>
            <person name="Tang H."/>
            <person name="Brym M."/>
            <person name="Khazi F."/>
            <person name="Huang T."/>
            <person name="Chambers A.H."/>
        </authorList>
    </citation>
    <scope>NUCLEOTIDE SEQUENCE [LARGE SCALE GENOMIC DNA]</scope>
    <source>
        <tissue evidence="4">Leaf</tissue>
    </source>
</reference>
<evidence type="ECO:0000256" key="2">
    <source>
        <dbReference type="ARBA" id="ARBA00022679"/>
    </source>
</evidence>
<keyword evidence="5" id="KW-1185">Reference proteome</keyword>
<comment type="caution">
    <text evidence="4">The sequence shown here is derived from an EMBL/GenBank/DDBJ whole genome shotgun (WGS) entry which is preliminary data.</text>
</comment>
<dbReference type="Pfam" id="PF01255">
    <property type="entry name" value="Prenyltransf"/>
    <property type="match status" value="1"/>
</dbReference>
<accession>A0A835R8E6</accession>
<keyword evidence="2 3" id="KW-0808">Transferase</keyword>
<dbReference type="InterPro" id="IPR036424">
    <property type="entry name" value="UPP_synth-like_sf"/>
</dbReference>
<dbReference type="AlphaFoldDB" id="A0A835R8E6"/>
<dbReference type="GO" id="GO:0016094">
    <property type="term" value="P:polyprenol biosynthetic process"/>
    <property type="evidence" value="ECO:0007669"/>
    <property type="project" value="TreeGrafter"/>
</dbReference>
<dbReference type="SUPFAM" id="SSF64005">
    <property type="entry name" value="Undecaprenyl diphosphate synthase"/>
    <property type="match status" value="1"/>
</dbReference>
<evidence type="ECO:0000313" key="4">
    <source>
        <dbReference type="EMBL" id="KAG0481773.1"/>
    </source>
</evidence>
<dbReference type="PROSITE" id="PS01066">
    <property type="entry name" value="UPP_SYNTHASE"/>
    <property type="match status" value="1"/>
</dbReference>
<dbReference type="FunFam" id="3.40.1180.10:FF:000001">
    <property type="entry name" value="(2E,6E)-farnesyl-diphosphate-specific ditrans,polycis-undecaprenyl-diphosphate synthase"/>
    <property type="match status" value="1"/>
</dbReference>
<evidence type="ECO:0000256" key="1">
    <source>
        <dbReference type="ARBA" id="ARBA00001946"/>
    </source>
</evidence>
<dbReference type="InterPro" id="IPR018520">
    <property type="entry name" value="UPP_synth-like_CS"/>
</dbReference>
<dbReference type="EMBL" id="JADCNL010000005">
    <property type="protein sequence ID" value="KAG0481773.1"/>
    <property type="molecule type" value="Genomic_DNA"/>
</dbReference>
<evidence type="ECO:0000256" key="3">
    <source>
        <dbReference type="RuleBase" id="RU363018"/>
    </source>
</evidence>
<proteinExistence type="inferred from homology"/>
<evidence type="ECO:0000313" key="5">
    <source>
        <dbReference type="Proteomes" id="UP000636800"/>
    </source>
</evidence>
<dbReference type="InterPro" id="IPR001441">
    <property type="entry name" value="UPP_synth-like"/>
</dbReference>
<sequence>MLGTMQFRTHLTASSLRNGITNPASFRAPPLPAIVRKSKSRSGWAAFSAADAPIATFGREERDDARDSISLPPGLRQEALPKHVAFIMDGNGRWAAERELPPSAGHQAGYKTLQLMVELSVKWGIRVLTVFAFSTENWLRPKLEVDFLMTLLETALKDNLQDFLREGIRICIIGDSSKLPKSVQEIAAKLEESTSNNSKLDLLVAISYSGRTDIVQACKKISQKVKNGVLKVEDIDESLVAQELETSCAALYPYPDLLIRTSGELRLSNFLLWEMAYTELYFAQSYWPDFGEKEFVEALFAFQRRQRRFGLRRQTIGVNQP</sequence>
<gene>
    <name evidence="4" type="ORF">HPP92_012631</name>
</gene>
<dbReference type="GO" id="GO:0005737">
    <property type="term" value="C:cytoplasm"/>
    <property type="evidence" value="ECO:0007669"/>
    <property type="project" value="UniProtKB-ARBA"/>
</dbReference>
<dbReference type="GO" id="GO:0045547">
    <property type="term" value="F:ditrans,polycis-polyprenyl diphosphate synthase [(2E,6E)-farnesyl diphosphate specific] activity"/>
    <property type="evidence" value="ECO:0007669"/>
    <property type="project" value="TreeGrafter"/>
</dbReference>
<dbReference type="NCBIfam" id="TIGR00055">
    <property type="entry name" value="uppS"/>
    <property type="match status" value="1"/>
</dbReference>
<dbReference type="PANTHER" id="PTHR10291">
    <property type="entry name" value="DEHYDRODOLICHYL DIPHOSPHATE SYNTHASE FAMILY MEMBER"/>
    <property type="match status" value="1"/>
</dbReference>